<comment type="caution">
    <text evidence="2">The sequence shown here is derived from an EMBL/GenBank/DDBJ whole genome shotgun (WGS) entry which is preliminary data.</text>
</comment>
<keyword evidence="3" id="KW-1185">Reference proteome</keyword>
<organism evidence="2 3">
    <name type="scientific">Desulfoprunum benzoelyticum</name>
    <dbReference type="NCBI Taxonomy" id="1506996"/>
    <lineage>
        <taxon>Bacteria</taxon>
        <taxon>Pseudomonadati</taxon>
        <taxon>Thermodesulfobacteriota</taxon>
        <taxon>Desulfobulbia</taxon>
        <taxon>Desulfobulbales</taxon>
        <taxon>Desulfobulbaceae</taxon>
        <taxon>Desulfoprunum</taxon>
    </lineage>
</organism>
<keyword evidence="1" id="KW-0732">Signal</keyword>
<dbReference type="Proteomes" id="UP000539642">
    <property type="component" value="Unassembled WGS sequence"/>
</dbReference>
<evidence type="ECO:0000313" key="3">
    <source>
        <dbReference type="Proteomes" id="UP000539642"/>
    </source>
</evidence>
<gene>
    <name evidence="2" type="ORF">HNQ81_002529</name>
</gene>
<accession>A0A840V4X4</accession>
<feature type="chain" id="PRO_5032707900" description="DUF4168 domain-containing protein" evidence="1">
    <location>
        <begin position="24"/>
        <end position="144"/>
    </location>
</feature>
<sequence>MLRKFLSAGVGAVMLLSAVVCLAGDKYEEARQLFEEYVPALETYLDAVEKAESAPACARAINTLVDHAEEMAPKLRELNRKYPELQNEQTVPPRYAELEKKADALGERFGLSFIRIARFMDDPAVEKANDRLITVMASLYPAGE</sequence>
<protein>
    <recommendedName>
        <fullName evidence="4">DUF4168 domain-containing protein</fullName>
    </recommendedName>
</protein>
<proteinExistence type="predicted"/>
<evidence type="ECO:0008006" key="4">
    <source>
        <dbReference type="Google" id="ProtNLM"/>
    </source>
</evidence>
<feature type="signal peptide" evidence="1">
    <location>
        <begin position="1"/>
        <end position="23"/>
    </location>
</feature>
<name>A0A840V4X4_9BACT</name>
<dbReference type="EMBL" id="JACHEO010000015">
    <property type="protein sequence ID" value="MBB5348789.1"/>
    <property type="molecule type" value="Genomic_DNA"/>
</dbReference>
<dbReference type="RefSeq" id="WP_183351615.1">
    <property type="nucleotide sequence ID" value="NZ_JACHEO010000015.1"/>
</dbReference>
<evidence type="ECO:0000256" key="1">
    <source>
        <dbReference type="SAM" id="SignalP"/>
    </source>
</evidence>
<reference evidence="2 3" key="1">
    <citation type="submission" date="2020-08" db="EMBL/GenBank/DDBJ databases">
        <title>Genomic Encyclopedia of Type Strains, Phase IV (KMG-IV): sequencing the most valuable type-strain genomes for metagenomic binning, comparative biology and taxonomic classification.</title>
        <authorList>
            <person name="Goeker M."/>
        </authorList>
    </citation>
    <scope>NUCLEOTIDE SEQUENCE [LARGE SCALE GENOMIC DNA]</scope>
    <source>
        <strain evidence="2 3">DSM 28570</strain>
    </source>
</reference>
<evidence type="ECO:0000313" key="2">
    <source>
        <dbReference type="EMBL" id="MBB5348789.1"/>
    </source>
</evidence>
<dbReference type="AlphaFoldDB" id="A0A840V4X4"/>